<reference evidence="2" key="2">
    <citation type="submission" date="2015-07" db="EMBL/GenBank/DDBJ databases">
        <authorList>
            <person name="Noorani M."/>
        </authorList>
    </citation>
    <scope>NUCLEOTIDE SEQUENCE</scope>
    <source>
        <strain evidence="2">Yugu1</strain>
    </source>
</reference>
<dbReference type="AlphaFoldDB" id="A0A368PTU4"/>
<sequence length="144" mass="16202">MQIIESRLLINRDPNQRAFCKSLLARDIDIRRSALTFAVGRRIVPHHRKGWLRSPCPATTGRGFHLQVHRTQKTRRSDTTMDFVMARRRRGNRAYRLHPGRASSTLSPARSLLPSRPESSETTASCTCAAPPPQVVVSVFEATA</sequence>
<name>A0A368PTU4_SETIT</name>
<protein>
    <submittedName>
        <fullName evidence="2">Uncharacterized protein</fullName>
    </submittedName>
</protein>
<proteinExistence type="predicted"/>
<gene>
    <name evidence="2" type="ORF">SETIT_2G008700v2</name>
</gene>
<feature type="region of interest" description="Disordered" evidence="1">
    <location>
        <begin position="98"/>
        <end position="126"/>
    </location>
</feature>
<accession>A0A368PTU4</accession>
<reference evidence="2" key="1">
    <citation type="journal article" date="2012" name="Nat. Biotechnol.">
        <title>Reference genome sequence of the model plant Setaria.</title>
        <authorList>
            <person name="Bennetzen J.L."/>
            <person name="Schmutz J."/>
            <person name="Wang H."/>
            <person name="Percifield R."/>
            <person name="Hawkins J."/>
            <person name="Pontaroli A.C."/>
            <person name="Estep M."/>
            <person name="Feng L."/>
            <person name="Vaughn J.N."/>
            <person name="Grimwood J."/>
            <person name="Jenkins J."/>
            <person name="Barry K."/>
            <person name="Lindquist E."/>
            <person name="Hellsten U."/>
            <person name="Deshpande S."/>
            <person name="Wang X."/>
            <person name="Wu X."/>
            <person name="Mitros T."/>
            <person name="Triplett J."/>
            <person name="Yang X."/>
            <person name="Ye C.Y."/>
            <person name="Mauro-Herrera M."/>
            <person name="Wang L."/>
            <person name="Li P."/>
            <person name="Sharma M."/>
            <person name="Sharma R."/>
            <person name="Ronald P.C."/>
            <person name="Panaud O."/>
            <person name="Kellogg E.A."/>
            <person name="Brutnell T.P."/>
            <person name="Doust A.N."/>
            <person name="Tuskan G.A."/>
            <person name="Rokhsar D."/>
            <person name="Devos K.M."/>
        </authorList>
    </citation>
    <scope>NUCLEOTIDE SEQUENCE [LARGE SCALE GENOMIC DNA]</scope>
    <source>
        <strain evidence="2">Yugu1</strain>
    </source>
</reference>
<evidence type="ECO:0000256" key="1">
    <source>
        <dbReference type="SAM" id="MobiDB-lite"/>
    </source>
</evidence>
<dbReference type="EMBL" id="CM003529">
    <property type="protein sequence ID" value="RCV09207.1"/>
    <property type="molecule type" value="Genomic_DNA"/>
</dbReference>
<evidence type="ECO:0000313" key="2">
    <source>
        <dbReference type="EMBL" id="RCV09207.1"/>
    </source>
</evidence>
<organism evidence="2">
    <name type="scientific">Setaria italica</name>
    <name type="common">Foxtail millet</name>
    <name type="synonym">Panicum italicum</name>
    <dbReference type="NCBI Taxonomy" id="4555"/>
    <lineage>
        <taxon>Eukaryota</taxon>
        <taxon>Viridiplantae</taxon>
        <taxon>Streptophyta</taxon>
        <taxon>Embryophyta</taxon>
        <taxon>Tracheophyta</taxon>
        <taxon>Spermatophyta</taxon>
        <taxon>Magnoliopsida</taxon>
        <taxon>Liliopsida</taxon>
        <taxon>Poales</taxon>
        <taxon>Poaceae</taxon>
        <taxon>PACMAD clade</taxon>
        <taxon>Panicoideae</taxon>
        <taxon>Panicodae</taxon>
        <taxon>Paniceae</taxon>
        <taxon>Cenchrinae</taxon>
        <taxon>Setaria</taxon>
    </lineage>
</organism>